<feature type="non-terminal residue" evidence="6">
    <location>
        <position position="1"/>
    </location>
</feature>
<accession>A0A7L1KSF8</accession>
<dbReference type="Gene3D" id="2.60.40.10">
    <property type="entry name" value="Immunoglobulins"/>
    <property type="match status" value="2"/>
</dbReference>
<evidence type="ECO:0000313" key="6">
    <source>
        <dbReference type="EMBL" id="NXN65958.1"/>
    </source>
</evidence>
<keyword evidence="3" id="KW-0472">Membrane</keyword>
<comment type="subcellular location">
    <subcellularLocation>
        <location evidence="1">Membrane</location>
    </subcellularLocation>
</comment>
<protein>
    <submittedName>
        <fullName evidence="6">SLAF5 protein</fullName>
    </submittedName>
</protein>
<feature type="domain" description="Ig-like" evidence="5">
    <location>
        <begin position="113"/>
        <end position="186"/>
    </location>
</feature>
<dbReference type="AlphaFoldDB" id="A0A7L1KSF8"/>
<dbReference type="InterPro" id="IPR013783">
    <property type="entry name" value="Ig-like_fold"/>
</dbReference>
<sequence>QLLSSACTCHRAEVTRAVGKSVTFCVQNLDAATAWSFHNEVIVTVRFGNPPEVTFYDENYKSRLTFPKNGSALSISQLRMDDAGTYTAKTTGAKTTGAKTTFTLQVYRELTVPTVTCAAQNCSADGCRYTLHCTASAPGSGNISYSWSMGGQLLSKEPTVLVEESPPDEPPLTCTAQNPVSSRNATVISPATLC</sequence>
<dbReference type="InterPro" id="IPR036179">
    <property type="entry name" value="Ig-like_dom_sf"/>
</dbReference>
<dbReference type="InterPro" id="IPR007110">
    <property type="entry name" value="Ig-like_dom"/>
</dbReference>
<comment type="caution">
    <text evidence="6">The sequence shown here is derived from an EMBL/GenBank/DDBJ whole genome shotgun (WGS) entry which is preliminary data.</text>
</comment>
<dbReference type="OrthoDB" id="8741746at2759"/>
<evidence type="ECO:0000259" key="5">
    <source>
        <dbReference type="PROSITE" id="PS50835"/>
    </source>
</evidence>
<dbReference type="EMBL" id="VXBK01003123">
    <property type="protein sequence ID" value="NXN65958.1"/>
    <property type="molecule type" value="Genomic_DNA"/>
</dbReference>
<keyword evidence="2" id="KW-0732">Signal</keyword>
<dbReference type="PROSITE" id="PS50835">
    <property type="entry name" value="IG_LIKE"/>
    <property type="match status" value="1"/>
</dbReference>
<evidence type="ECO:0000256" key="3">
    <source>
        <dbReference type="ARBA" id="ARBA00023136"/>
    </source>
</evidence>
<keyword evidence="4" id="KW-0325">Glycoprotein</keyword>
<evidence type="ECO:0000256" key="2">
    <source>
        <dbReference type="ARBA" id="ARBA00022729"/>
    </source>
</evidence>
<reference evidence="6 7" key="1">
    <citation type="submission" date="2019-09" db="EMBL/GenBank/DDBJ databases">
        <title>Bird 10,000 Genomes (B10K) Project - Family phase.</title>
        <authorList>
            <person name="Zhang G."/>
        </authorList>
    </citation>
    <scope>NUCLEOTIDE SEQUENCE [LARGE SCALE GENOMIC DNA]</scope>
    <source>
        <strain evidence="6">B10K-DU-002-13</strain>
        <tissue evidence="6">Muscle</tissue>
    </source>
</reference>
<evidence type="ECO:0000313" key="7">
    <source>
        <dbReference type="Proteomes" id="UP000571567"/>
    </source>
</evidence>
<name>A0A7L1KSF8_HIMHI</name>
<evidence type="ECO:0000256" key="4">
    <source>
        <dbReference type="ARBA" id="ARBA00023180"/>
    </source>
</evidence>
<gene>
    <name evidence="6" type="primary">Cd84</name>
    <name evidence="6" type="ORF">HIMHIM_R02775</name>
</gene>
<dbReference type="SUPFAM" id="SSF48726">
    <property type="entry name" value="Immunoglobulin"/>
    <property type="match status" value="2"/>
</dbReference>
<dbReference type="GO" id="GO:0016020">
    <property type="term" value="C:membrane"/>
    <property type="evidence" value="ECO:0007669"/>
    <property type="project" value="UniProtKB-SubCell"/>
</dbReference>
<keyword evidence="7" id="KW-1185">Reference proteome</keyword>
<dbReference type="Proteomes" id="UP000571567">
    <property type="component" value="Unassembled WGS sequence"/>
</dbReference>
<feature type="non-terminal residue" evidence="6">
    <location>
        <position position="194"/>
    </location>
</feature>
<proteinExistence type="predicted"/>
<evidence type="ECO:0000256" key="1">
    <source>
        <dbReference type="ARBA" id="ARBA00004370"/>
    </source>
</evidence>
<organism evidence="6 7">
    <name type="scientific">Himantopus himantopus</name>
    <name type="common">Black-winged stilt</name>
    <name type="synonym">Charadrius himantopus</name>
    <dbReference type="NCBI Taxonomy" id="225398"/>
    <lineage>
        <taxon>Eukaryota</taxon>
        <taxon>Metazoa</taxon>
        <taxon>Chordata</taxon>
        <taxon>Craniata</taxon>
        <taxon>Vertebrata</taxon>
        <taxon>Euteleostomi</taxon>
        <taxon>Archelosauria</taxon>
        <taxon>Archosauria</taxon>
        <taxon>Dinosauria</taxon>
        <taxon>Saurischia</taxon>
        <taxon>Theropoda</taxon>
        <taxon>Coelurosauria</taxon>
        <taxon>Aves</taxon>
        <taxon>Neognathae</taxon>
        <taxon>Neoaves</taxon>
        <taxon>Charadriiformes</taxon>
        <taxon>Recurvirostridae</taxon>
        <taxon>Himantopus</taxon>
    </lineage>
</organism>
<dbReference type="PANTHER" id="PTHR12080">
    <property type="entry name" value="SIGNALING LYMPHOCYTIC ACTIVATION MOLECULE"/>
    <property type="match status" value="1"/>
</dbReference>
<dbReference type="InterPro" id="IPR015631">
    <property type="entry name" value="CD2/SLAM_rcpt"/>
</dbReference>
<dbReference type="PANTHER" id="PTHR12080:SF55">
    <property type="entry name" value="LYMPHOCYTE FUNCTION-ASSOCIATED ANTIGEN 3"/>
    <property type="match status" value="1"/>
</dbReference>